<dbReference type="Proteomes" id="UP000805649">
    <property type="component" value="Unassembled WGS sequence"/>
</dbReference>
<gene>
    <name evidence="1" type="ORF">CTRU02_212798</name>
</gene>
<name>A0ACC3YIX0_COLTU</name>
<organism evidence="1 2">
    <name type="scientific">Colletotrichum truncatum</name>
    <name type="common">Anthracnose fungus</name>
    <name type="synonym">Colletotrichum capsici</name>
    <dbReference type="NCBI Taxonomy" id="5467"/>
    <lineage>
        <taxon>Eukaryota</taxon>
        <taxon>Fungi</taxon>
        <taxon>Dikarya</taxon>
        <taxon>Ascomycota</taxon>
        <taxon>Pezizomycotina</taxon>
        <taxon>Sordariomycetes</taxon>
        <taxon>Hypocreomycetidae</taxon>
        <taxon>Glomerellales</taxon>
        <taxon>Glomerellaceae</taxon>
        <taxon>Colletotrichum</taxon>
        <taxon>Colletotrichum truncatum species complex</taxon>
    </lineage>
</organism>
<comment type="caution">
    <text evidence="1">The sequence shown here is derived from an EMBL/GenBank/DDBJ whole genome shotgun (WGS) entry which is preliminary data.</text>
</comment>
<keyword evidence="2" id="KW-1185">Reference proteome</keyword>
<proteinExistence type="predicted"/>
<dbReference type="EMBL" id="VUJX02000009">
    <property type="protein sequence ID" value="KAL0931845.1"/>
    <property type="molecule type" value="Genomic_DNA"/>
</dbReference>
<sequence>MPKRLVNLPWASLPKGKAGVVALIASVRVVDFYQIASFQTCITLHIQHLQPGLSSTDVARHVGVAQGMFTAAQIVSAPLWGVATDRIGRKAVILVGLVTTAAACIGVAFAGSIGAIVAWRLFAGALNGTVVAARAAMSDNLALEHRPAGFSLLVLSFNIANTIGPLIAAVSIGHSSKGPLTSIPSPASSNKGVMSWAASHPFATPNLLSALVLVGDAIMVWYKLKEIDQDKYTDLQKTRYQQISDINVEAATSGSEAEKRARFREPETKLDPSENRLDSIWTPRFIIVLCTVTILEFHLGAFGSLWPLFVVAARRKTNDPIKLPFLFNGGLELQDADLGFAVGMLGIIGVALQLTAVPHLTAKHGVVRAFKASLPLFPASLFIAPYLALLPAGNGWVLWAGILFVLLLHVIGRSFGILVSILLVNQSTTQSSRRGTVHGIANAVASTSRSAGSIAGGMLYGLGLQQNVVGLGWWVTCCVGIIGWILGRWL</sequence>
<protein>
    <submittedName>
        <fullName evidence="1">Nad dependent epimerase</fullName>
    </submittedName>
</protein>
<accession>A0ACC3YIX0</accession>
<evidence type="ECO:0000313" key="2">
    <source>
        <dbReference type="Proteomes" id="UP000805649"/>
    </source>
</evidence>
<reference evidence="1 2" key="1">
    <citation type="journal article" date="2020" name="Phytopathology">
        <title>Genome Sequence Resources of Colletotrichum truncatum, C. plurivorum, C. musicola, and C. sojae: Four Species Pathogenic to Soybean (Glycine max).</title>
        <authorList>
            <person name="Rogerio F."/>
            <person name="Boufleur T.R."/>
            <person name="Ciampi-Guillardi M."/>
            <person name="Sukno S.A."/>
            <person name="Thon M.R."/>
            <person name="Massola Junior N.S."/>
            <person name="Baroncelli R."/>
        </authorList>
    </citation>
    <scope>NUCLEOTIDE SEQUENCE [LARGE SCALE GENOMIC DNA]</scope>
    <source>
        <strain evidence="1 2">CMES1059</strain>
    </source>
</reference>
<evidence type="ECO:0000313" key="1">
    <source>
        <dbReference type="EMBL" id="KAL0931845.1"/>
    </source>
</evidence>